<keyword evidence="3 7" id="KW-0641">Proline biosynthesis</keyword>
<dbReference type="CDD" id="cd07079">
    <property type="entry name" value="ALDH_F18-19_ProA-GPR"/>
    <property type="match status" value="1"/>
</dbReference>
<dbReference type="HAMAP" id="MF_00412">
    <property type="entry name" value="ProA"/>
    <property type="match status" value="1"/>
</dbReference>
<dbReference type="InterPro" id="IPR016162">
    <property type="entry name" value="Ald_DH_N"/>
</dbReference>
<sequence length="423" mass="46170">MTTDTIKETSISERLRHLRAAANQLNRLGERQLNDCLLRLADLTEAHMSALLAANAQDLSRMDPEDPKYDRLLLNEERLSAIAADLRRVAGLPSPLGRKVEERELGNGLLLSRVTVPIGVVGIVFESRPNVTFDVFALNLKAGNATVLKGSRDAADSNRAIKQLIDRALEETGLPQACYLAPAEREALQPILTADGLVDVIIPRGSQGLINYVRANATVPVIETGAGICHTYVDSPANLDWAKDIVTNAKARRVSVCNALDCLLLHRSQLGHLPELLAMLGEEHHCEVYADEAAYEALDGRYPSALLKHANEDSFGTEFLRMAMSVKVVDGIDEAIAHVERHGSRHSESIVSDSEVNQERYLREVDAAVVYVNTSTAFTDGGQFELGAEIGISTQKLHARGPMGLEALTSYKWLVRGDGQVRG</sequence>
<dbReference type="GO" id="GO:0050661">
    <property type="term" value="F:NADP binding"/>
    <property type="evidence" value="ECO:0007669"/>
    <property type="project" value="InterPro"/>
</dbReference>
<evidence type="ECO:0000256" key="6">
    <source>
        <dbReference type="ARBA" id="ARBA00049024"/>
    </source>
</evidence>
<dbReference type="InterPro" id="IPR012134">
    <property type="entry name" value="Glu-5-SA_DH"/>
</dbReference>
<dbReference type="InterPro" id="IPR000965">
    <property type="entry name" value="GPR_dom"/>
</dbReference>
<evidence type="ECO:0000256" key="2">
    <source>
        <dbReference type="ARBA" id="ARBA00022605"/>
    </source>
</evidence>
<dbReference type="Proteomes" id="UP000237662">
    <property type="component" value="Unassembled WGS sequence"/>
</dbReference>
<reference evidence="8 9" key="1">
    <citation type="submission" date="2018-02" db="EMBL/GenBank/DDBJ databases">
        <title>Genomic Encyclopedia of Archaeal and Bacterial Type Strains, Phase II (KMG-II): from individual species to whole genera.</title>
        <authorList>
            <person name="Goeker M."/>
        </authorList>
    </citation>
    <scope>NUCLEOTIDE SEQUENCE [LARGE SCALE GENOMIC DNA]</scope>
    <source>
        <strain evidence="8 9">DSM 29526</strain>
    </source>
</reference>
<evidence type="ECO:0000313" key="9">
    <source>
        <dbReference type="Proteomes" id="UP000237662"/>
    </source>
</evidence>
<keyword evidence="5 7" id="KW-0560">Oxidoreductase</keyword>
<keyword evidence="2 7" id="KW-0028">Amino-acid biosynthesis</keyword>
<dbReference type="Gene3D" id="3.40.605.10">
    <property type="entry name" value="Aldehyde Dehydrogenase, Chain A, domain 1"/>
    <property type="match status" value="1"/>
</dbReference>
<evidence type="ECO:0000256" key="3">
    <source>
        <dbReference type="ARBA" id="ARBA00022650"/>
    </source>
</evidence>
<organism evidence="8 9">
    <name type="scientific">Neolewinella xylanilytica</name>
    <dbReference type="NCBI Taxonomy" id="1514080"/>
    <lineage>
        <taxon>Bacteria</taxon>
        <taxon>Pseudomonadati</taxon>
        <taxon>Bacteroidota</taxon>
        <taxon>Saprospiria</taxon>
        <taxon>Saprospirales</taxon>
        <taxon>Lewinellaceae</taxon>
        <taxon>Neolewinella</taxon>
    </lineage>
</organism>
<evidence type="ECO:0000256" key="4">
    <source>
        <dbReference type="ARBA" id="ARBA00022857"/>
    </source>
</evidence>
<evidence type="ECO:0000256" key="1">
    <source>
        <dbReference type="ARBA" id="ARBA00004985"/>
    </source>
</evidence>
<dbReference type="GO" id="GO:0005737">
    <property type="term" value="C:cytoplasm"/>
    <property type="evidence" value="ECO:0007669"/>
    <property type="project" value="UniProtKB-SubCell"/>
</dbReference>
<evidence type="ECO:0000313" key="8">
    <source>
        <dbReference type="EMBL" id="PPK87436.1"/>
    </source>
</evidence>
<dbReference type="GO" id="GO:0004350">
    <property type="term" value="F:glutamate-5-semialdehyde dehydrogenase activity"/>
    <property type="evidence" value="ECO:0007669"/>
    <property type="project" value="UniProtKB-UniRule"/>
</dbReference>
<evidence type="ECO:0000256" key="7">
    <source>
        <dbReference type="HAMAP-Rule" id="MF_00412"/>
    </source>
</evidence>
<gene>
    <name evidence="7" type="primary">proA</name>
    <name evidence="8" type="ORF">CLV84_0377</name>
</gene>
<dbReference type="RefSeq" id="WP_104418038.1">
    <property type="nucleotide sequence ID" value="NZ_PTJC01000005.1"/>
</dbReference>
<comment type="similarity">
    <text evidence="7">Belongs to the gamma-glutamyl phosphate reductase family.</text>
</comment>
<dbReference type="PIRSF" id="PIRSF000151">
    <property type="entry name" value="GPR"/>
    <property type="match status" value="1"/>
</dbReference>
<accession>A0A2S6I7F0</accession>
<dbReference type="PANTHER" id="PTHR11063">
    <property type="entry name" value="GLUTAMATE SEMIALDEHYDE DEHYDROGENASE"/>
    <property type="match status" value="1"/>
</dbReference>
<dbReference type="UniPathway" id="UPA00098">
    <property type="reaction ID" value="UER00360"/>
</dbReference>
<dbReference type="InterPro" id="IPR016163">
    <property type="entry name" value="Ald_DH_C"/>
</dbReference>
<comment type="subcellular location">
    <subcellularLocation>
        <location evidence="7">Cytoplasm</location>
    </subcellularLocation>
</comment>
<dbReference type="SUPFAM" id="SSF53720">
    <property type="entry name" value="ALDH-like"/>
    <property type="match status" value="1"/>
</dbReference>
<protein>
    <recommendedName>
        <fullName evidence="7">Gamma-glutamyl phosphate reductase</fullName>
        <shortName evidence="7">GPR</shortName>
        <ecNumber evidence="7">1.2.1.41</ecNumber>
    </recommendedName>
    <alternativeName>
        <fullName evidence="7">Glutamate-5-semialdehyde dehydrogenase</fullName>
    </alternativeName>
    <alternativeName>
        <fullName evidence="7">Glutamyl-gamma-semialdehyde dehydrogenase</fullName>
        <shortName evidence="7">GSA dehydrogenase</shortName>
    </alternativeName>
</protein>
<dbReference type="EMBL" id="PTJC01000005">
    <property type="protein sequence ID" value="PPK87436.1"/>
    <property type="molecule type" value="Genomic_DNA"/>
</dbReference>
<dbReference type="Gene3D" id="3.40.309.10">
    <property type="entry name" value="Aldehyde Dehydrogenase, Chain A, domain 2"/>
    <property type="match status" value="1"/>
</dbReference>
<comment type="caution">
    <text evidence="8">The sequence shown here is derived from an EMBL/GenBank/DDBJ whole genome shotgun (WGS) entry which is preliminary data.</text>
</comment>
<keyword evidence="9" id="KW-1185">Reference proteome</keyword>
<dbReference type="NCBIfam" id="TIGR00407">
    <property type="entry name" value="proA"/>
    <property type="match status" value="1"/>
</dbReference>
<dbReference type="GO" id="GO:0055129">
    <property type="term" value="P:L-proline biosynthetic process"/>
    <property type="evidence" value="ECO:0007669"/>
    <property type="project" value="UniProtKB-UniRule"/>
</dbReference>
<keyword evidence="4 7" id="KW-0521">NADP</keyword>
<evidence type="ECO:0000256" key="5">
    <source>
        <dbReference type="ARBA" id="ARBA00023002"/>
    </source>
</evidence>
<comment type="catalytic activity">
    <reaction evidence="6 7">
        <text>L-glutamate 5-semialdehyde + phosphate + NADP(+) = L-glutamyl 5-phosphate + NADPH + H(+)</text>
        <dbReference type="Rhea" id="RHEA:19541"/>
        <dbReference type="ChEBI" id="CHEBI:15378"/>
        <dbReference type="ChEBI" id="CHEBI:43474"/>
        <dbReference type="ChEBI" id="CHEBI:57783"/>
        <dbReference type="ChEBI" id="CHEBI:58066"/>
        <dbReference type="ChEBI" id="CHEBI:58274"/>
        <dbReference type="ChEBI" id="CHEBI:58349"/>
        <dbReference type="EC" id="1.2.1.41"/>
    </reaction>
</comment>
<dbReference type="InterPro" id="IPR016161">
    <property type="entry name" value="Ald_DH/histidinol_DH"/>
</dbReference>
<comment type="pathway">
    <text evidence="1 7">Amino-acid biosynthesis; L-proline biosynthesis; L-glutamate 5-semialdehyde from L-glutamate: step 2/2.</text>
</comment>
<comment type="function">
    <text evidence="7">Catalyzes the NADPH-dependent reduction of L-glutamate 5-phosphate into L-glutamate 5-semialdehyde and phosphate. The product spontaneously undergoes cyclization to form 1-pyrroline-5-carboxylate.</text>
</comment>
<dbReference type="AlphaFoldDB" id="A0A2S6I7F0"/>
<dbReference type="NCBIfam" id="NF001221">
    <property type="entry name" value="PRK00197.1"/>
    <property type="match status" value="1"/>
</dbReference>
<keyword evidence="7" id="KW-0963">Cytoplasm</keyword>
<dbReference type="EC" id="1.2.1.41" evidence="7"/>
<name>A0A2S6I7F0_9BACT</name>
<dbReference type="PANTHER" id="PTHR11063:SF8">
    <property type="entry name" value="DELTA-1-PYRROLINE-5-CARBOXYLATE SYNTHASE"/>
    <property type="match status" value="1"/>
</dbReference>
<proteinExistence type="inferred from homology"/>